<dbReference type="InterPro" id="IPR007130">
    <property type="entry name" value="DAGAT"/>
</dbReference>
<comment type="pathway">
    <text evidence="3">Lipid metabolism.</text>
</comment>
<comment type="similarity">
    <text evidence="4 14">Belongs to the diacylglycerol acyltransferase family.</text>
</comment>
<evidence type="ECO:0000256" key="10">
    <source>
        <dbReference type="ARBA" id="ARBA00022989"/>
    </source>
</evidence>
<keyword evidence="16" id="KW-1185">Reference proteome</keyword>
<keyword evidence="12 14" id="KW-0472">Membrane</keyword>
<reference evidence="16" key="1">
    <citation type="journal article" date="2006" name="PLoS Biol.">
        <title>Macronuclear genome sequence of the ciliate Tetrahymena thermophila, a model eukaryote.</title>
        <authorList>
            <person name="Eisen J.A."/>
            <person name="Coyne R.S."/>
            <person name="Wu M."/>
            <person name="Wu D."/>
            <person name="Thiagarajan M."/>
            <person name="Wortman J.R."/>
            <person name="Badger J.H."/>
            <person name="Ren Q."/>
            <person name="Amedeo P."/>
            <person name="Jones K.M."/>
            <person name="Tallon L.J."/>
            <person name="Delcher A.L."/>
            <person name="Salzberg S.L."/>
            <person name="Silva J.C."/>
            <person name="Haas B.J."/>
            <person name="Majoros W.H."/>
            <person name="Farzad M."/>
            <person name="Carlton J.M."/>
            <person name="Smith R.K. Jr."/>
            <person name="Garg J."/>
            <person name="Pearlman R.E."/>
            <person name="Karrer K.M."/>
            <person name="Sun L."/>
            <person name="Manning G."/>
            <person name="Elde N.C."/>
            <person name="Turkewitz A.P."/>
            <person name="Asai D.J."/>
            <person name="Wilkes D.E."/>
            <person name="Wang Y."/>
            <person name="Cai H."/>
            <person name="Collins K."/>
            <person name="Stewart B.A."/>
            <person name="Lee S.R."/>
            <person name="Wilamowska K."/>
            <person name="Weinberg Z."/>
            <person name="Ruzzo W.L."/>
            <person name="Wloga D."/>
            <person name="Gaertig J."/>
            <person name="Frankel J."/>
            <person name="Tsao C.-C."/>
            <person name="Gorovsky M.A."/>
            <person name="Keeling P.J."/>
            <person name="Waller R.F."/>
            <person name="Patron N.J."/>
            <person name="Cherry J.M."/>
            <person name="Stover N.A."/>
            <person name="Krieger C.J."/>
            <person name="del Toro C."/>
            <person name="Ryder H.F."/>
            <person name="Williamson S.C."/>
            <person name="Barbeau R.A."/>
            <person name="Hamilton E.P."/>
            <person name="Orias E."/>
        </authorList>
    </citation>
    <scope>NUCLEOTIDE SEQUENCE [LARGE SCALE GENOMIC DNA]</scope>
    <source>
        <strain evidence="16">SB210</strain>
    </source>
</reference>
<proteinExistence type="inferred from homology"/>
<evidence type="ECO:0000256" key="12">
    <source>
        <dbReference type="ARBA" id="ARBA00023136"/>
    </source>
</evidence>
<keyword evidence="11" id="KW-0443">Lipid metabolism</keyword>
<keyword evidence="10 14" id="KW-1133">Transmembrane helix</keyword>
<comment type="pathway">
    <text evidence="2">Glycerolipid metabolism; triacylglycerol biosynthesis.</text>
</comment>
<dbReference type="AlphaFoldDB" id="Q22SB3"/>
<gene>
    <name evidence="15" type="ORF">TTHERM_00006230</name>
</gene>
<keyword evidence="9 14" id="KW-0256">Endoplasmic reticulum</keyword>
<dbReference type="PANTHER" id="PTHR12317">
    <property type="entry name" value="DIACYLGLYCEROL O-ACYLTRANSFERASE"/>
    <property type="match status" value="1"/>
</dbReference>
<dbReference type="PANTHER" id="PTHR12317:SF0">
    <property type="entry name" value="ACYLTRANSFERASE"/>
    <property type="match status" value="1"/>
</dbReference>
<dbReference type="RefSeq" id="XP_001008104.2">
    <property type="nucleotide sequence ID" value="XM_001008104.2"/>
</dbReference>
<dbReference type="EMBL" id="GG662845">
    <property type="protein sequence ID" value="EAR87859.2"/>
    <property type="molecule type" value="Genomic_DNA"/>
</dbReference>
<dbReference type="GO" id="GO:0019432">
    <property type="term" value="P:triglyceride biosynthetic process"/>
    <property type="evidence" value="ECO:0007669"/>
    <property type="project" value="TreeGrafter"/>
</dbReference>
<dbReference type="HOGENOM" id="CLU_054312_0_0_1"/>
<dbReference type="EC" id="2.3.1.-" evidence="14"/>
<evidence type="ECO:0000313" key="16">
    <source>
        <dbReference type="Proteomes" id="UP000009168"/>
    </source>
</evidence>
<dbReference type="eggNOG" id="KOG0831">
    <property type="taxonomic scope" value="Eukaryota"/>
</dbReference>
<keyword evidence="8" id="KW-0319">Glycerol metabolism</keyword>
<evidence type="ECO:0000256" key="11">
    <source>
        <dbReference type="ARBA" id="ARBA00023098"/>
    </source>
</evidence>
<name>Q22SB3_TETTS</name>
<dbReference type="Proteomes" id="UP000009168">
    <property type="component" value="Unassembled WGS sequence"/>
</dbReference>
<dbReference type="GO" id="GO:0004144">
    <property type="term" value="F:diacylglycerol O-acyltransferase activity"/>
    <property type="evidence" value="ECO:0007669"/>
    <property type="project" value="TreeGrafter"/>
</dbReference>
<protein>
    <recommendedName>
        <fullName evidence="14">Acyltransferase</fullName>
        <ecNumber evidence="14">2.3.1.-</ecNumber>
    </recommendedName>
</protein>
<dbReference type="Pfam" id="PF03982">
    <property type="entry name" value="DAGAT"/>
    <property type="match status" value="1"/>
</dbReference>
<evidence type="ECO:0000256" key="13">
    <source>
        <dbReference type="ARBA" id="ARBA00023315"/>
    </source>
</evidence>
<dbReference type="GO" id="GO:0006071">
    <property type="term" value="P:glycerol metabolic process"/>
    <property type="evidence" value="ECO:0007669"/>
    <property type="project" value="UniProtKB-KW"/>
</dbReference>
<feature type="transmembrane region" description="Helical" evidence="14">
    <location>
        <begin position="12"/>
        <end position="34"/>
    </location>
</feature>
<keyword evidence="13 15" id="KW-0012">Acyltransferase</keyword>
<evidence type="ECO:0000313" key="15">
    <source>
        <dbReference type="EMBL" id="EAR87859.2"/>
    </source>
</evidence>
<evidence type="ECO:0000256" key="4">
    <source>
        <dbReference type="ARBA" id="ARBA00005420"/>
    </source>
</evidence>
<keyword evidence="6 14" id="KW-0808">Transferase</keyword>
<feature type="transmembrane region" description="Helical" evidence="14">
    <location>
        <begin position="40"/>
        <end position="58"/>
    </location>
</feature>
<keyword evidence="7 14" id="KW-0812">Transmembrane</keyword>
<comment type="subcellular location">
    <subcellularLocation>
        <location evidence="1 14">Endoplasmic reticulum membrane</location>
        <topology evidence="1 14">Multi-pass membrane protein</topology>
    </subcellularLocation>
</comment>
<dbReference type="OrthoDB" id="264532at2759"/>
<dbReference type="InParanoid" id="Q22SB3"/>
<dbReference type="CDD" id="cd07987">
    <property type="entry name" value="LPLAT_MGAT-like"/>
    <property type="match status" value="1"/>
</dbReference>
<dbReference type="STRING" id="312017.Q22SB3"/>
<evidence type="ECO:0000256" key="8">
    <source>
        <dbReference type="ARBA" id="ARBA00022798"/>
    </source>
</evidence>
<evidence type="ECO:0000256" key="1">
    <source>
        <dbReference type="ARBA" id="ARBA00004477"/>
    </source>
</evidence>
<evidence type="ECO:0000256" key="9">
    <source>
        <dbReference type="ARBA" id="ARBA00022824"/>
    </source>
</evidence>
<dbReference type="GeneID" id="7832660"/>
<evidence type="ECO:0000256" key="5">
    <source>
        <dbReference type="ARBA" id="ARBA00022516"/>
    </source>
</evidence>
<evidence type="ECO:0000256" key="3">
    <source>
        <dbReference type="ARBA" id="ARBA00005189"/>
    </source>
</evidence>
<evidence type="ECO:0000256" key="7">
    <source>
        <dbReference type="ARBA" id="ARBA00022692"/>
    </source>
</evidence>
<evidence type="ECO:0000256" key="6">
    <source>
        <dbReference type="ARBA" id="ARBA00022679"/>
    </source>
</evidence>
<accession>Q22SB3</accession>
<sequence>MSLNPWAGRPFKAVFGFFFICFCMSLPLQFIYIYKKALEGNIFMIIISLLQIYFQYFAKVKAQPALIKFTKWMHYEKYFEEFNFHQVEEHLQEKDSIFAVHPHYMFTYGLVLNYYQGNFGKNLAVLTTRSLLMLPGYGLLHQLTGLQGVDAENMKKLMKNHQNFALVPGGFEEATLTTRNEQKIFVKNRKGFIKYAIQGGYTIYPVYIFGESKAYHYIESFLNLRLALNKIKMVGVFFWSRFGLIIPEWKVKINTVVGKALKFPQSDNPSKELIDKCHAEYIEAIKNLYYSHREKFGETAELAIY</sequence>
<evidence type="ECO:0000256" key="2">
    <source>
        <dbReference type="ARBA" id="ARBA00004771"/>
    </source>
</evidence>
<keyword evidence="5" id="KW-0444">Lipid biosynthesis</keyword>
<organism evidence="15 16">
    <name type="scientific">Tetrahymena thermophila (strain SB210)</name>
    <dbReference type="NCBI Taxonomy" id="312017"/>
    <lineage>
        <taxon>Eukaryota</taxon>
        <taxon>Sar</taxon>
        <taxon>Alveolata</taxon>
        <taxon>Ciliophora</taxon>
        <taxon>Intramacronucleata</taxon>
        <taxon>Oligohymenophorea</taxon>
        <taxon>Hymenostomatida</taxon>
        <taxon>Tetrahymenina</taxon>
        <taxon>Tetrahymenidae</taxon>
        <taxon>Tetrahymena</taxon>
    </lineage>
</organism>
<dbReference type="GO" id="GO:0005789">
    <property type="term" value="C:endoplasmic reticulum membrane"/>
    <property type="evidence" value="ECO:0007669"/>
    <property type="project" value="UniProtKB-SubCell"/>
</dbReference>
<dbReference type="KEGG" id="tet:TTHERM_00006230"/>
<evidence type="ECO:0000256" key="14">
    <source>
        <dbReference type="RuleBase" id="RU367023"/>
    </source>
</evidence>